<name>S4RHH3_PETMA</name>
<dbReference type="HOGENOM" id="CLU_085739_1_1_1"/>
<evidence type="ECO:0000256" key="9">
    <source>
        <dbReference type="SAM" id="Phobius"/>
    </source>
</evidence>
<evidence type="ECO:0000256" key="3">
    <source>
        <dbReference type="ARBA" id="ARBA00022692"/>
    </source>
</evidence>
<dbReference type="AlphaFoldDB" id="S4RHH3"/>
<dbReference type="PANTHER" id="PTHR10258:SF8">
    <property type="entry name" value="CALCIUM-ACTIVATED POTASSIUM CHANNEL BK ALPHA SUBUNIT DOMAIN-CONTAINING PROTEIN"/>
    <property type="match status" value="1"/>
</dbReference>
<keyword evidence="5" id="KW-0406">Ion transport</keyword>
<organism evidence="10">
    <name type="scientific">Petromyzon marinus</name>
    <name type="common">Sea lamprey</name>
    <dbReference type="NCBI Taxonomy" id="7757"/>
    <lineage>
        <taxon>Eukaryota</taxon>
        <taxon>Metazoa</taxon>
        <taxon>Chordata</taxon>
        <taxon>Craniata</taxon>
        <taxon>Vertebrata</taxon>
        <taxon>Cyclostomata</taxon>
        <taxon>Hyperoartia</taxon>
        <taxon>Petromyzontiformes</taxon>
        <taxon>Petromyzontidae</taxon>
        <taxon>Petromyzon</taxon>
    </lineage>
</organism>
<comment type="subcellular location">
    <subcellularLocation>
        <location evidence="1">Membrane</location>
        <topology evidence="1">Multi-pass membrane protein</topology>
    </subcellularLocation>
</comment>
<protein>
    <submittedName>
        <fullName evidence="10">Uncharacterized protein</fullName>
    </submittedName>
</protein>
<evidence type="ECO:0000256" key="1">
    <source>
        <dbReference type="ARBA" id="ARBA00004141"/>
    </source>
</evidence>
<dbReference type="InterPro" id="IPR003930">
    <property type="entry name" value="K_chnl_Ca-activ_BK_bsu"/>
</dbReference>
<feature type="transmembrane region" description="Helical" evidence="9">
    <location>
        <begin position="198"/>
        <end position="221"/>
    </location>
</feature>
<dbReference type="GO" id="GO:0005513">
    <property type="term" value="P:detection of calcium ion"/>
    <property type="evidence" value="ECO:0007669"/>
    <property type="project" value="TreeGrafter"/>
</dbReference>
<evidence type="ECO:0000256" key="8">
    <source>
        <dbReference type="ARBA" id="ARBA00023303"/>
    </source>
</evidence>
<evidence type="ECO:0000256" key="5">
    <source>
        <dbReference type="ARBA" id="ARBA00023065"/>
    </source>
</evidence>
<accession>S4RHH3</accession>
<keyword evidence="4 9" id="KW-1133">Transmembrane helix</keyword>
<dbReference type="Pfam" id="PF03185">
    <property type="entry name" value="CaKB"/>
    <property type="match status" value="1"/>
</dbReference>
<reference evidence="10" key="1">
    <citation type="submission" date="2025-08" db="UniProtKB">
        <authorList>
            <consortium name="Ensembl"/>
        </authorList>
    </citation>
    <scope>IDENTIFICATION</scope>
</reference>
<evidence type="ECO:0000256" key="2">
    <source>
        <dbReference type="ARBA" id="ARBA00022448"/>
    </source>
</evidence>
<evidence type="ECO:0000256" key="4">
    <source>
        <dbReference type="ARBA" id="ARBA00022989"/>
    </source>
</evidence>
<dbReference type="STRING" id="7757.ENSPMAP00000004655"/>
<sequence length="237" mass="26389">MFLRSSNSHSARSRKTKKRLLYLKVFNYQMGRQPKNVKLSAAEARVVLLALSMVGLGIAVFFILSITVVQPLLNGRGSKEANCTVISAEIPKWIDCAFECGPYCKGVSSYPCLQVYVNVTPWGRKVLLHRDEQSISSSSQCYQLPKCYRDHADATAVIEPLKSSFRALNRTPFRCFYNARVHHDDALFSRSASDSQSLLQCLLWPLLAVAIGAALLLLLALSHTLAGLCENKQTIQH</sequence>
<evidence type="ECO:0000256" key="6">
    <source>
        <dbReference type="ARBA" id="ARBA00023136"/>
    </source>
</evidence>
<reference evidence="10" key="2">
    <citation type="submission" date="2025-09" db="UniProtKB">
        <authorList>
            <consortium name="Ensembl"/>
        </authorList>
    </citation>
    <scope>IDENTIFICATION</scope>
</reference>
<dbReference type="OMA" id="HKNDTPF"/>
<evidence type="ECO:0000313" key="10">
    <source>
        <dbReference type="Ensembl" id="ENSPMAP00000004655.1"/>
    </source>
</evidence>
<dbReference type="Ensembl" id="ENSPMAT00000004674.1">
    <property type="protein sequence ID" value="ENSPMAP00000004655.1"/>
    <property type="gene ID" value="ENSPMAG00000004254.1"/>
</dbReference>
<keyword evidence="2" id="KW-0813">Transport</keyword>
<dbReference type="GeneTree" id="ENSGT00950000183039"/>
<keyword evidence="3 9" id="KW-0812">Transmembrane</keyword>
<feature type="transmembrane region" description="Helical" evidence="9">
    <location>
        <begin position="46"/>
        <end position="69"/>
    </location>
</feature>
<dbReference type="GO" id="GO:0008076">
    <property type="term" value="C:voltage-gated potassium channel complex"/>
    <property type="evidence" value="ECO:0007669"/>
    <property type="project" value="TreeGrafter"/>
</dbReference>
<dbReference type="PANTHER" id="PTHR10258">
    <property type="entry name" value="CALCIUM-ACTIVATED POTASSIUM CHANNEL SUBUNIT BETA"/>
    <property type="match status" value="1"/>
</dbReference>
<keyword evidence="8" id="KW-0407">Ion channel</keyword>
<keyword evidence="7" id="KW-0325">Glycoprotein</keyword>
<dbReference type="GO" id="GO:0015459">
    <property type="term" value="F:potassium channel regulator activity"/>
    <property type="evidence" value="ECO:0007669"/>
    <property type="project" value="TreeGrafter"/>
</dbReference>
<dbReference type="GO" id="GO:0015269">
    <property type="term" value="F:calcium-activated potassium channel activity"/>
    <property type="evidence" value="ECO:0007669"/>
    <property type="project" value="InterPro"/>
</dbReference>
<keyword evidence="6 9" id="KW-0472">Membrane</keyword>
<evidence type="ECO:0000256" key="7">
    <source>
        <dbReference type="ARBA" id="ARBA00023180"/>
    </source>
</evidence>
<proteinExistence type="predicted"/>